<dbReference type="PROSITE" id="PS50109">
    <property type="entry name" value="HIS_KIN"/>
    <property type="match status" value="1"/>
</dbReference>
<dbReference type="Pfam" id="PF08448">
    <property type="entry name" value="PAS_4"/>
    <property type="match status" value="1"/>
</dbReference>
<dbReference type="Gene3D" id="3.30.450.20">
    <property type="entry name" value="PAS domain"/>
    <property type="match status" value="1"/>
</dbReference>
<dbReference type="InterPro" id="IPR013656">
    <property type="entry name" value="PAS_4"/>
</dbReference>
<dbReference type="InterPro" id="IPR001789">
    <property type="entry name" value="Sig_transdc_resp-reg_receiver"/>
</dbReference>
<dbReference type="Gene3D" id="1.10.287.130">
    <property type="match status" value="1"/>
</dbReference>
<proteinExistence type="predicted"/>
<gene>
    <name evidence="11" type="ORF">CSSPTR1EN2_LOCUS5518</name>
</gene>
<organism evidence="11 12">
    <name type="scientific">Sphagnum troendelagicum</name>
    <dbReference type="NCBI Taxonomy" id="128251"/>
    <lineage>
        <taxon>Eukaryota</taxon>
        <taxon>Viridiplantae</taxon>
        <taxon>Streptophyta</taxon>
        <taxon>Embryophyta</taxon>
        <taxon>Bryophyta</taxon>
        <taxon>Sphagnophytina</taxon>
        <taxon>Sphagnopsida</taxon>
        <taxon>Sphagnales</taxon>
        <taxon>Sphagnaceae</taxon>
        <taxon>Sphagnum</taxon>
    </lineage>
</organism>
<dbReference type="SMART" id="SM00387">
    <property type="entry name" value="HATPase_c"/>
    <property type="match status" value="1"/>
</dbReference>
<reference evidence="11" key="1">
    <citation type="submission" date="2024-02" db="EMBL/GenBank/DDBJ databases">
        <authorList>
            <consortium name="ELIXIR-Norway"/>
            <consortium name="Elixir Norway"/>
        </authorList>
    </citation>
    <scope>NUCLEOTIDE SEQUENCE</scope>
</reference>
<dbReference type="EMBL" id="OZ019905">
    <property type="protein sequence ID" value="CAK9200660.1"/>
    <property type="molecule type" value="Genomic_DNA"/>
</dbReference>
<evidence type="ECO:0000256" key="3">
    <source>
        <dbReference type="ARBA" id="ARBA00022553"/>
    </source>
</evidence>
<keyword evidence="4" id="KW-0808">Transferase</keyword>
<dbReference type="InterPro" id="IPR003594">
    <property type="entry name" value="HATPase_dom"/>
</dbReference>
<dbReference type="Pfam" id="PF02518">
    <property type="entry name" value="HATPase_c"/>
    <property type="match status" value="1"/>
</dbReference>
<dbReference type="SMART" id="SM00388">
    <property type="entry name" value="HisKA"/>
    <property type="match status" value="1"/>
</dbReference>
<sequence>MDSEVADVMLGEEYEDLEDVLVRMPVSEVYKDPSDALVRLPTPDMITLSDSEQNHVEVSALKSENSILVAELHQLRLENECLTKELSNCTAVYQELQAAFGASEAANQQMKETNAALERQVQELKGLLQSYWSTGVGLLISQVREEGAKFMHEGQNGYDEGQPPMDLEAAKGLLVALQEFPIYMTYCNKELRYVWISRTIKGTRPVDLIGKRDDEALPMENEGVKEFFDMKVQALEKLQTQIGELTIDYPLIGRMSWMVTCKPHLSDSGEVLGVSTASIDITEKVEVRKRLSKMHAQMVEGKATEGELRRTVQLTEEAIRAKNMFLAIMSHEIRTPLNGLLGMSEALAASDLTPDQRELVNAMLSSGVIIADILGDILDLASVESGAMELEETPFSPAEVVQDILKMALAATREKGITVQAEVDNNVPKKVVSDKLRIRQIMKYLVLNAIKFTHKGGVWIHLGVEGLDASSGQTSSKEAETNNLGDESQSILSGMLDAVDGQESFEPEQRNDVSNPGMGKGKDSPRGADSEKSSHLSVQTLLWCEIKDTGVGIPQESFATLFDTFTQVDQSSTRNFGGTGLGLAICKQLVELMGGELTVTSMVGKGSTFRFTVLCKVIQEGRSSFKESSVVLRMDPEDAMPPNDSPLTSPSPQTTPDEQICKPLVRNPSLKPPRILLAEDNKVNVMVAISMLKRLGLTTQVVANGIEALKAIQREKYDLVLLDICMPLMDGLQVALAIRYYEETGEWPKCDLRNFFENASPSMLDKKAETPQGGMMAVQASREKKLATTLEGLTRKTLDGTRRLPIVAVTANALRSDVEQYYAHGMDAFIAKPVIFQNLRETLAKYLPIPPSRPAASSHISHKAPPVVDSTESKETDAD</sequence>
<dbReference type="SUPFAM" id="SSF47384">
    <property type="entry name" value="Homodimeric domain of signal transducing histidine kinase"/>
    <property type="match status" value="1"/>
</dbReference>
<comment type="catalytic activity">
    <reaction evidence="1">
        <text>ATP + protein L-histidine = ADP + protein N-phospho-L-histidine.</text>
        <dbReference type="EC" id="2.7.13.3"/>
    </reaction>
</comment>
<evidence type="ECO:0000256" key="8">
    <source>
        <dbReference type="SAM" id="MobiDB-lite"/>
    </source>
</evidence>
<dbReference type="InterPro" id="IPR011006">
    <property type="entry name" value="CheY-like_superfamily"/>
</dbReference>
<dbReference type="InterPro" id="IPR005467">
    <property type="entry name" value="His_kinase_dom"/>
</dbReference>
<evidence type="ECO:0000256" key="2">
    <source>
        <dbReference type="ARBA" id="ARBA00012438"/>
    </source>
</evidence>
<dbReference type="PANTHER" id="PTHR43047">
    <property type="entry name" value="TWO-COMPONENT HISTIDINE PROTEIN KINASE"/>
    <property type="match status" value="1"/>
</dbReference>
<keyword evidence="7" id="KW-0175">Coiled coil</keyword>
<feature type="compositionally biased region" description="Low complexity" evidence="8">
    <location>
        <begin position="645"/>
        <end position="656"/>
    </location>
</feature>
<dbReference type="EC" id="2.7.13.3" evidence="2"/>
<dbReference type="Gene3D" id="3.40.50.2300">
    <property type="match status" value="1"/>
</dbReference>
<feature type="compositionally biased region" description="Basic and acidic residues" evidence="8">
    <location>
        <begin position="520"/>
        <end position="533"/>
    </location>
</feature>
<keyword evidence="12" id="KW-1185">Reference proteome</keyword>
<dbReference type="InterPro" id="IPR036097">
    <property type="entry name" value="HisK_dim/P_sf"/>
</dbReference>
<dbReference type="InterPro" id="IPR036890">
    <property type="entry name" value="HATPase_C_sf"/>
</dbReference>
<feature type="coiled-coil region" evidence="7">
    <location>
        <begin position="58"/>
        <end position="130"/>
    </location>
</feature>
<dbReference type="PROSITE" id="PS50110">
    <property type="entry name" value="RESPONSE_REGULATORY"/>
    <property type="match status" value="1"/>
</dbReference>
<evidence type="ECO:0000256" key="6">
    <source>
        <dbReference type="PROSITE-ProRule" id="PRU00169"/>
    </source>
</evidence>
<dbReference type="InterPro" id="IPR004358">
    <property type="entry name" value="Sig_transdc_His_kin-like_C"/>
</dbReference>
<dbReference type="SMART" id="SM00448">
    <property type="entry name" value="REC"/>
    <property type="match status" value="1"/>
</dbReference>
<feature type="region of interest" description="Disordered" evidence="8">
    <location>
        <begin position="635"/>
        <end position="656"/>
    </location>
</feature>
<keyword evidence="3 6" id="KW-0597">Phosphoprotein</keyword>
<dbReference type="PRINTS" id="PR00344">
    <property type="entry name" value="BCTRLSENSOR"/>
</dbReference>
<evidence type="ECO:0000313" key="11">
    <source>
        <dbReference type="EMBL" id="CAK9200660.1"/>
    </source>
</evidence>
<dbReference type="SUPFAM" id="SSF52172">
    <property type="entry name" value="CheY-like"/>
    <property type="match status" value="1"/>
</dbReference>
<evidence type="ECO:0000259" key="10">
    <source>
        <dbReference type="PROSITE" id="PS50110"/>
    </source>
</evidence>
<feature type="region of interest" description="Disordered" evidence="8">
    <location>
        <begin position="852"/>
        <end position="879"/>
    </location>
</feature>
<evidence type="ECO:0000256" key="5">
    <source>
        <dbReference type="ARBA" id="ARBA00022777"/>
    </source>
</evidence>
<evidence type="ECO:0000313" key="12">
    <source>
        <dbReference type="Proteomes" id="UP001497512"/>
    </source>
</evidence>
<dbReference type="Pfam" id="PF00512">
    <property type="entry name" value="HisKA"/>
    <property type="match status" value="1"/>
</dbReference>
<dbReference type="Pfam" id="PF00072">
    <property type="entry name" value="Response_reg"/>
    <property type="match status" value="1"/>
</dbReference>
<dbReference type="CDD" id="cd00082">
    <property type="entry name" value="HisKA"/>
    <property type="match status" value="1"/>
</dbReference>
<evidence type="ECO:0000256" key="7">
    <source>
        <dbReference type="SAM" id="Coils"/>
    </source>
</evidence>
<feature type="domain" description="Response regulatory" evidence="10">
    <location>
        <begin position="674"/>
        <end position="847"/>
    </location>
</feature>
<dbReference type="CDD" id="cd16922">
    <property type="entry name" value="HATPase_EvgS-ArcB-TorS-like"/>
    <property type="match status" value="1"/>
</dbReference>
<dbReference type="CDD" id="cd17546">
    <property type="entry name" value="REC_hyHK_CKI1_RcsC-like"/>
    <property type="match status" value="1"/>
</dbReference>
<dbReference type="InterPro" id="IPR003661">
    <property type="entry name" value="HisK_dim/P_dom"/>
</dbReference>
<evidence type="ECO:0000256" key="4">
    <source>
        <dbReference type="ARBA" id="ARBA00022679"/>
    </source>
</evidence>
<evidence type="ECO:0000259" key="9">
    <source>
        <dbReference type="PROSITE" id="PS50109"/>
    </source>
</evidence>
<dbReference type="Gene3D" id="3.30.565.10">
    <property type="entry name" value="Histidine kinase-like ATPase, C-terminal domain"/>
    <property type="match status" value="1"/>
</dbReference>
<dbReference type="Proteomes" id="UP001497512">
    <property type="component" value="Chromosome 13"/>
</dbReference>
<keyword evidence="5" id="KW-0418">Kinase</keyword>
<feature type="region of interest" description="Disordered" evidence="8">
    <location>
        <begin position="503"/>
        <end position="533"/>
    </location>
</feature>
<accession>A0ABP0TNF8</accession>
<evidence type="ECO:0000256" key="1">
    <source>
        <dbReference type="ARBA" id="ARBA00000085"/>
    </source>
</evidence>
<feature type="modified residue" description="4-aspartylphosphate" evidence="6">
    <location>
        <position position="723"/>
    </location>
</feature>
<protein>
    <recommendedName>
        <fullName evidence="2">histidine kinase</fullName>
        <ecNumber evidence="2">2.7.13.3</ecNumber>
    </recommendedName>
</protein>
<dbReference type="SUPFAM" id="SSF55874">
    <property type="entry name" value="ATPase domain of HSP90 chaperone/DNA topoisomerase II/histidine kinase"/>
    <property type="match status" value="1"/>
</dbReference>
<feature type="domain" description="Histidine kinase" evidence="9">
    <location>
        <begin position="328"/>
        <end position="617"/>
    </location>
</feature>
<dbReference type="PANTHER" id="PTHR43047:SF68">
    <property type="entry name" value="HISTIDINE KINASE 5"/>
    <property type="match status" value="1"/>
</dbReference>
<name>A0ABP0TNF8_9BRYO</name>